<organism evidence="6">
    <name type="scientific">Sigmofec virus UA08Rod_4043</name>
    <dbReference type="NCBI Taxonomy" id="2929393"/>
    <lineage>
        <taxon>Viruses</taxon>
        <taxon>Monodnaviria</taxon>
        <taxon>Sangervirae</taxon>
        <taxon>Phixviricota</taxon>
        <taxon>Malgrandaviricetes</taxon>
        <taxon>Petitvirales</taxon>
        <taxon>Microviridae</taxon>
    </lineage>
</organism>
<evidence type="ECO:0000256" key="1">
    <source>
        <dbReference type="ARBA" id="ARBA00004328"/>
    </source>
</evidence>
<proteinExistence type="inferred from homology"/>
<sequence>MGNFSKLQIKSARRGTSQPQLNSVHLTTMDFGQIIPIYKLSLLPSDVIDVDFDIFARLSPLQFPSYGRVSIKTAAFFCPYYQLGDDIENWLSGQRQYRGQSLSGPRFIARQVLPKLFVGDSGDNPPYNGTKLATKSTSADYDICVSSPVTAGSPYSYFKFTPLGRRVYKVLRCLGYDIFHGQNVAPNSESSYNFLPLLSYLKCFNDWMSSSPKFNFSSLTAFIEDVRLNLTSLHLTSTSQLLGSDSFIDSLRESLSSMVLLYPSSYLTSAWRYPNSPLLQGTNTISIPDSVSGTGSIPSVTSSQYNSSTPLAGSPSSYVGLTSSAQKYLMAFDRYIRRNNYVGTREANRIYAKFGIKPSEFKSSFVDYLGQHTIPVQIGDVTQTSESTENSPLGSYAGKGIVNGGNHYRYESSDYGEFIVLAWLEVDPLYYQGMDKEVLRSDIYDWYNPEFDGLTTSPITYAEVCTARLEDPDTVVSPDTVFGFTERYNEYRKGQDRITGDYDLYPELKSWHFGRDMRFVVQENLKAQDNRVIGYEFDTNGNNQFDRVFAVQASENAPMPDHFFIDSFWRVSAKRPIMSMSEAVDLGNGDMSIDRNGTQLS</sequence>
<dbReference type="InterPro" id="IPR016184">
    <property type="entry name" value="Capsid/spike_ssDNA_virus"/>
</dbReference>
<evidence type="ECO:0000256" key="4">
    <source>
        <dbReference type="ARBA" id="ARBA00022561"/>
    </source>
</evidence>
<evidence type="ECO:0000313" key="6">
    <source>
        <dbReference type="EMBL" id="UPW41340.1"/>
    </source>
</evidence>
<dbReference type="SUPFAM" id="SSF88645">
    <property type="entry name" value="ssDNA viruses"/>
    <property type="match status" value="2"/>
</dbReference>
<keyword evidence="3" id="KW-1140">T=1 icosahedral capsid protein</keyword>
<dbReference type="EMBL" id="OM869578">
    <property type="protein sequence ID" value="UPW41340.1"/>
    <property type="molecule type" value="Genomic_DNA"/>
</dbReference>
<comment type="subcellular location">
    <subcellularLocation>
        <location evidence="1">Virion</location>
    </subcellularLocation>
</comment>
<dbReference type="GO" id="GO:0005198">
    <property type="term" value="F:structural molecule activity"/>
    <property type="evidence" value="ECO:0007669"/>
    <property type="project" value="InterPro"/>
</dbReference>
<name>A0A976R836_9VIRU</name>
<evidence type="ECO:0000256" key="5">
    <source>
        <dbReference type="ARBA" id="ARBA00022844"/>
    </source>
</evidence>
<keyword evidence="4" id="KW-0167">Capsid protein</keyword>
<protein>
    <submittedName>
        <fullName evidence="6">Major capsid protein</fullName>
    </submittedName>
</protein>
<dbReference type="Pfam" id="PF02305">
    <property type="entry name" value="Phage_F"/>
    <property type="match status" value="2"/>
</dbReference>
<evidence type="ECO:0000256" key="2">
    <source>
        <dbReference type="ARBA" id="ARBA00009963"/>
    </source>
</evidence>
<comment type="similarity">
    <text evidence="2">Belongs to the microviridae F protein family.</text>
</comment>
<dbReference type="InterPro" id="IPR003514">
    <property type="entry name" value="Microviridae_protein_F"/>
</dbReference>
<dbReference type="GO" id="GO:0039615">
    <property type="term" value="C:T=1 icosahedral viral capsid"/>
    <property type="evidence" value="ECO:0007669"/>
    <property type="project" value="UniProtKB-KW"/>
</dbReference>
<dbReference type="InterPro" id="IPR037002">
    <property type="entry name" value="Microviridae_protein_F_sf"/>
</dbReference>
<reference evidence="6" key="1">
    <citation type="submission" date="2022-02" db="EMBL/GenBank/DDBJ databases">
        <title>Towards deciphering the DNA virus diversity associated with rodent species in the families Cricetidae and Heteromyidae.</title>
        <authorList>
            <person name="Lund M."/>
            <person name="Larsen B.B."/>
            <person name="Gryseels S."/>
            <person name="Kraberger S."/>
            <person name="Rowsey D.M."/>
            <person name="Steger L."/>
            <person name="Yule K.M."/>
            <person name="Upham N.S."/>
            <person name="Worobey M."/>
            <person name="Van Doorslaer K."/>
            <person name="Varsani A."/>
        </authorList>
    </citation>
    <scope>NUCLEOTIDE SEQUENCE</scope>
    <source>
        <strain evidence="6">UA08Rod_4043</strain>
    </source>
</reference>
<evidence type="ECO:0000256" key="3">
    <source>
        <dbReference type="ARBA" id="ARBA00022431"/>
    </source>
</evidence>
<dbReference type="Gene3D" id="2.60.169.10">
    <property type="entry name" value="Microviridae F protein"/>
    <property type="match status" value="2"/>
</dbReference>
<keyword evidence="5" id="KW-0946">Virion</keyword>
<accession>A0A976R836</accession>